<name>A0A4S8LJF8_DENBC</name>
<dbReference type="Pfam" id="PF00211">
    <property type="entry name" value="Guanylate_cyc"/>
    <property type="match status" value="1"/>
</dbReference>
<keyword evidence="1" id="KW-0479">Metal-binding</keyword>
<dbReference type="Gene3D" id="3.80.10.10">
    <property type="entry name" value="Ribonuclease Inhibitor"/>
    <property type="match status" value="1"/>
</dbReference>
<dbReference type="AlphaFoldDB" id="A0A4S8LJF8"/>
<dbReference type="InterPro" id="IPR029787">
    <property type="entry name" value="Nucleotide_cyclase"/>
</dbReference>
<keyword evidence="5" id="KW-1185">Reference proteome</keyword>
<dbReference type="GO" id="GO:0009190">
    <property type="term" value="P:cyclic nucleotide biosynthetic process"/>
    <property type="evidence" value="ECO:0007669"/>
    <property type="project" value="InterPro"/>
</dbReference>
<dbReference type="InterPro" id="IPR055071">
    <property type="entry name" value="RA_PHLPP-like"/>
</dbReference>
<dbReference type="PANTHER" id="PTHR43081">
    <property type="entry name" value="ADENYLATE CYCLASE, TERMINAL-DIFFERENTIATION SPECIFIC-RELATED"/>
    <property type="match status" value="1"/>
</dbReference>
<dbReference type="InterPro" id="IPR050697">
    <property type="entry name" value="Adenylyl/Guanylyl_Cyclase_3/4"/>
</dbReference>
<reference evidence="4 5" key="1">
    <citation type="journal article" date="2019" name="Nat. Ecol. Evol.">
        <title>Megaphylogeny resolves global patterns of mushroom evolution.</title>
        <authorList>
            <person name="Varga T."/>
            <person name="Krizsan K."/>
            <person name="Foldi C."/>
            <person name="Dima B."/>
            <person name="Sanchez-Garcia M."/>
            <person name="Sanchez-Ramirez S."/>
            <person name="Szollosi G.J."/>
            <person name="Szarkandi J.G."/>
            <person name="Papp V."/>
            <person name="Albert L."/>
            <person name="Andreopoulos W."/>
            <person name="Angelini C."/>
            <person name="Antonin V."/>
            <person name="Barry K.W."/>
            <person name="Bougher N.L."/>
            <person name="Buchanan P."/>
            <person name="Buyck B."/>
            <person name="Bense V."/>
            <person name="Catcheside P."/>
            <person name="Chovatia M."/>
            <person name="Cooper J."/>
            <person name="Damon W."/>
            <person name="Desjardin D."/>
            <person name="Finy P."/>
            <person name="Geml J."/>
            <person name="Haridas S."/>
            <person name="Hughes K."/>
            <person name="Justo A."/>
            <person name="Karasinski D."/>
            <person name="Kautmanova I."/>
            <person name="Kiss B."/>
            <person name="Kocsube S."/>
            <person name="Kotiranta H."/>
            <person name="LaButti K.M."/>
            <person name="Lechner B.E."/>
            <person name="Liimatainen K."/>
            <person name="Lipzen A."/>
            <person name="Lukacs Z."/>
            <person name="Mihaltcheva S."/>
            <person name="Morgado L.N."/>
            <person name="Niskanen T."/>
            <person name="Noordeloos M.E."/>
            <person name="Ohm R.A."/>
            <person name="Ortiz-Santana B."/>
            <person name="Ovrebo C."/>
            <person name="Racz N."/>
            <person name="Riley R."/>
            <person name="Savchenko A."/>
            <person name="Shiryaev A."/>
            <person name="Soop K."/>
            <person name="Spirin V."/>
            <person name="Szebenyi C."/>
            <person name="Tomsovsky M."/>
            <person name="Tulloss R.E."/>
            <person name="Uehling J."/>
            <person name="Grigoriev I.V."/>
            <person name="Vagvolgyi C."/>
            <person name="Papp T."/>
            <person name="Martin F.M."/>
            <person name="Miettinen O."/>
            <person name="Hibbett D.S."/>
            <person name="Nagy L.G."/>
        </authorList>
    </citation>
    <scope>NUCLEOTIDE SEQUENCE [LARGE SCALE GENOMIC DNA]</scope>
    <source>
        <strain evidence="4 5">CBS 962.96</strain>
    </source>
</reference>
<accession>A0A4S8LJF8</accession>
<evidence type="ECO:0000313" key="5">
    <source>
        <dbReference type="Proteomes" id="UP000297245"/>
    </source>
</evidence>
<dbReference type="EMBL" id="ML179384">
    <property type="protein sequence ID" value="THU89060.1"/>
    <property type="molecule type" value="Genomic_DNA"/>
</dbReference>
<evidence type="ECO:0000259" key="3">
    <source>
        <dbReference type="PROSITE" id="PS50125"/>
    </source>
</evidence>
<protein>
    <recommendedName>
        <fullName evidence="3">Guanylate cyclase domain-containing protein</fullName>
    </recommendedName>
</protein>
<dbReference type="PANTHER" id="PTHR43081:SF1">
    <property type="entry name" value="ADENYLATE CYCLASE, TERMINAL-DIFFERENTIATION SPECIFIC"/>
    <property type="match status" value="1"/>
</dbReference>
<dbReference type="Pfam" id="PF23010">
    <property type="entry name" value="RA_3"/>
    <property type="match status" value="1"/>
</dbReference>
<dbReference type="SUPFAM" id="SSF52058">
    <property type="entry name" value="L domain-like"/>
    <property type="match status" value="1"/>
</dbReference>
<dbReference type="GO" id="GO:0035556">
    <property type="term" value="P:intracellular signal transduction"/>
    <property type="evidence" value="ECO:0007669"/>
    <property type="project" value="InterPro"/>
</dbReference>
<dbReference type="Gene3D" id="3.30.70.1230">
    <property type="entry name" value="Nucleotide cyclase"/>
    <property type="match status" value="1"/>
</dbReference>
<sequence>MVDRDRKVSPTTVVPQRPSRIVIPRCPDGPHSQSGGGSPWVAPESWKVQPEVETSPGNSSSEEDFFSRSPRTLKWTPKGPIMNHYQTSEFTISHDGSETCVSTVGTDESGGQHSLYSFPRKGSDTRSIQTVKSALPRLPKAAPQLKSLTLKIFRHDNSFHVVDSGVQVTVAGLTEKLGAKLLAKNEKIHKLYLVEKGRERMLTPSERPVDIVRRRLDMAGYDMKDGSQLLGPDGLSFLLKFVYKSQQLDSTPLDIDHFERVDLSGRSLRTIPIVLHKHSDQIVSLYLSGNPIPLDFIQSYCYGNDTTLSRLDVSSNSINDLEKLPWHFPRLKSLVSLNLSSNKFETVPIVVCELVVSGSLNVAAELLECDDGKPVFHPHDKHVIARGISVRMGIHCGSRLCKRDPLNHRMDYFGPAVNRAARISGHANGGQICVAQMSLREIHARVLNDGPPTPYSEYQPSEAIEAIRQIGISHFVGEVNLEGLELPEMVSVIYPAALAHRHAIQDYLAAPPDWTSSRVQFNVTQIRQLGMVYLRLEALASSRIIRENFERIHAAAAAHADQDEEETQLYLYGDPNVLLPALNDNSSDREMSLALDALSARIENVTAKLKEMSRNSSL</sequence>
<proteinExistence type="predicted"/>
<evidence type="ECO:0000256" key="2">
    <source>
        <dbReference type="SAM" id="MobiDB-lite"/>
    </source>
</evidence>
<dbReference type="GO" id="GO:0046872">
    <property type="term" value="F:metal ion binding"/>
    <property type="evidence" value="ECO:0007669"/>
    <property type="project" value="UniProtKB-KW"/>
</dbReference>
<feature type="region of interest" description="Disordered" evidence="2">
    <location>
        <begin position="1"/>
        <end position="72"/>
    </location>
</feature>
<dbReference type="InterPro" id="IPR001054">
    <property type="entry name" value="A/G_cyclase"/>
</dbReference>
<dbReference type="OrthoDB" id="3049748at2759"/>
<organism evidence="4 5">
    <name type="scientific">Dendrothele bispora (strain CBS 962.96)</name>
    <dbReference type="NCBI Taxonomy" id="1314807"/>
    <lineage>
        <taxon>Eukaryota</taxon>
        <taxon>Fungi</taxon>
        <taxon>Dikarya</taxon>
        <taxon>Basidiomycota</taxon>
        <taxon>Agaricomycotina</taxon>
        <taxon>Agaricomycetes</taxon>
        <taxon>Agaricomycetidae</taxon>
        <taxon>Agaricales</taxon>
        <taxon>Agaricales incertae sedis</taxon>
        <taxon>Dendrothele</taxon>
    </lineage>
</organism>
<dbReference type="PROSITE" id="PS50125">
    <property type="entry name" value="GUANYLATE_CYCLASE_2"/>
    <property type="match status" value="1"/>
</dbReference>
<dbReference type="InterPro" id="IPR032675">
    <property type="entry name" value="LRR_dom_sf"/>
</dbReference>
<feature type="domain" description="Guanylate cyclase" evidence="3">
    <location>
        <begin position="387"/>
        <end position="424"/>
    </location>
</feature>
<dbReference type="Proteomes" id="UP000297245">
    <property type="component" value="Unassembled WGS sequence"/>
</dbReference>
<gene>
    <name evidence="4" type="ORF">K435DRAFT_969264</name>
</gene>
<dbReference type="SUPFAM" id="SSF55073">
    <property type="entry name" value="Nucleotide cyclase"/>
    <property type="match status" value="1"/>
</dbReference>
<evidence type="ECO:0000313" key="4">
    <source>
        <dbReference type="EMBL" id="THU89060.1"/>
    </source>
</evidence>
<evidence type="ECO:0000256" key="1">
    <source>
        <dbReference type="ARBA" id="ARBA00022723"/>
    </source>
</evidence>